<evidence type="ECO:0000256" key="1">
    <source>
        <dbReference type="ARBA" id="ARBA00022553"/>
    </source>
</evidence>
<dbReference type="PROSITE" id="PS50006">
    <property type="entry name" value="FHA_DOMAIN"/>
    <property type="match status" value="1"/>
</dbReference>
<keyword evidence="5" id="KW-1185">Reference proteome</keyword>
<evidence type="ECO:0000256" key="2">
    <source>
        <dbReference type="SAM" id="MobiDB-lite"/>
    </source>
</evidence>
<dbReference type="Pfam" id="PF00498">
    <property type="entry name" value="FHA"/>
    <property type="match status" value="1"/>
</dbReference>
<dbReference type="Gene3D" id="2.60.200.20">
    <property type="match status" value="1"/>
</dbReference>
<protein>
    <submittedName>
        <fullName evidence="4">FHA domain-containing protein</fullName>
    </submittedName>
</protein>
<dbReference type="EMBL" id="CP108038">
    <property type="protein sequence ID" value="WUN87716.1"/>
    <property type="molecule type" value="Genomic_DNA"/>
</dbReference>
<keyword evidence="1" id="KW-0597">Phosphoprotein</keyword>
<dbReference type="InterPro" id="IPR008984">
    <property type="entry name" value="SMAD_FHA_dom_sf"/>
</dbReference>
<reference evidence="4" key="1">
    <citation type="submission" date="2022-10" db="EMBL/GenBank/DDBJ databases">
        <title>The complete genomes of actinobacterial strains from the NBC collection.</title>
        <authorList>
            <person name="Joergensen T.S."/>
            <person name="Alvarez Arevalo M."/>
            <person name="Sterndorff E.B."/>
            <person name="Faurdal D."/>
            <person name="Vuksanovic O."/>
            <person name="Mourched A.-S."/>
            <person name="Charusanti P."/>
            <person name="Shaw S."/>
            <person name="Blin K."/>
            <person name="Weber T."/>
        </authorList>
    </citation>
    <scope>NUCLEOTIDE SEQUENCE</scope>
    <source>
        <strain evidence="4">NBC_00302</strain>
    </source>
</reference>
<sequence length="218" mass="23489">MVRDEWERPPRHVDKSLAEGVDLDDEQEEGEGEETPRWPDDGSDGSDGPEPPDDWRDGSDEPEPEPPPWPTAPPEPVAPPSRAHSCWSCAADVPSGASACPECQESARHLRLISTRPPVDLRHGSCGPLNLGRHPTWAAPDVAAALDGEQGVSRRHASVEMTPDGGLWLTEHPTGTLNGTFVNGERVPPGDRVPVTDGDTVRLGRHCAFTLLVVEPPP</sequence>
<evidence type="ECO:0000259" key="3">
    <source>
        <dbReference type="PROSITE" id="PS50006"/>
    </source>
</evidence>
<gene>
    <name evidence="4" type="ORF">OHT53_17225</name>
</gene>
<feature type="region of interest" description="Disordered" evidence="2">
    <location>
        <begin position="1"/>
        <end position="85"/>
    </location>
</feature>
<feature type="compositionally biased region" description="Acidic residues" evidence="2">
    <location>
        <begin position="21"/>
        <end position="33"/>
    </location>
</feature>
<dbReference type="Proteomes" id="UP001432071">
    <property type="component" value="Chromosome"/>
</dbReference>
<accession>A0ABZ1QYB9</accession>
<feature type="compositionally biased region" description="Pro residues" evidence="2">
    <location>
        <begin position="65"/>
        <end position="79"/>
    </location>
</feature>
<organism evidence="4 5">
    <name type="scientific">Streptomyces bobili</name>
    <dbReference type="NCBI Taxonomy" id="67280"/>
    <lineage>
        <taxon>Bacteria</taxon>
        <taxon>Bacillati</taxon>
        <taxon>Actinomycetota</taxon>
        <taxon>Actinomycetes</taxon>
        <taxon>Kitasatosporales</taxon>
        <taxon>Streptomycetaceae</taxon>
        <taxon>Streptomyces</taxon>
    </lineage>
</organism>
<name>A0ABZ1QYB9_9ACTN</name>
<dbReference type="InterPro" id="IPR000253">
    <property type="entry name" value="FHA_dom"/>
</dbReference>
<proteinExistence type="predicted"/>
<feature type="compositionally biased region" description="Basic and acidic residues" evidence="2">
    <location>
        <begin position="1"/>
        <end position="17"/>
    </location>
</feature>
<feature type="domain" description="FHA" evidence="3">
    <location>
        <begin position="129"/>
        <end position="187"/>
    </location>
</feature>
<dbReference type="RefSeq" id="WP_328735323.1">
    <property type="nucleotide sequence ID" value="NZ_CP108038.1"/>
</dbReference>
<evidence type="ECO:0000313" key="5">
    <source>
        <dbReference type="Proteomes" id="UP001432071"/>
    </source>
</evidence>
<evidence type="ECO:0000313" key="4">
    <source>
        <dbReference type="EMBL" id="WUN87716.1"/>
    </source>
</evidence>
<dbReference type="SMART" id="SM00240">
    <property type="entry name" value="FHA"/>
    <property type="match status" value="1"/>
</dbReference>
<dbReference type="CDD" id="cd00060">
    <property type="entry name" value="FHA"/>
    <property type="match status" value="1"/>
</dbReference>
<dbReference type="SUPFAM" id="SSF49879">
    <property type="entry name" value="SMAD/FHA domain"/>
    <property type="match status" value="1"/>
</dbReference>
<dbReference type="GeneID" id="93762748"/>